<comment type="caution">
    <text evidence="1">The sequence shown here is derived from an EMBL/GenBank/DDBJ whole genome shotgun (WGS) entry which is preliminary data.</text>
</comment>
<dbReference type="EMBL" id="JXTB01000409">
    <property type="protein sequence ID" value="PON41682.1"/>
    <property type="molecule type" value="Genomic_DNA"/>
</dbReference>
<feature type="non-terminal residue" evidence="1">
    <location>
        <position position="53"/>
    </location>
</feature>
<reference evidence="2" key="1">
    <citation type="submission" date="2016-06" db="EMBL/GenBank/DDBJ databases">
        <title>Parallel loss of symbiosis genes in relatives of nitrogen-fixing non-legume Parasponia.</title>
        <authorList>
            <person name="Van Velzen R."/>
            <person name="Holmer R."/>
            <person name="Bu F."/>
            <person name="Rutten L."/>
            <person name="Van Zeijl A."/>
            <person name="Liu W."/>
            <person name="Santuari L."/>
            <person name="Cao Q."/>
            <person name="Sharma T."/>
            <person name="Shen D."/>
            <person name="Roswanjaya Y."/>
            <person name="Wardhani T."/>
            <person name="Kalhor M.S."/>
            <person name="Jansen J."/>
            <person name="Van den Hoogen J."/>
            <person name="Gungor B."/>
            <person name="Hartog M."/>
            <person name="Hontelez J."/>
            <person name="Verver J."/>
            <person name="Yang W.-C."/>
            <person name="Schijlen E."/>
            <person name="Repin R."/>
            <person name="Schilthuizen M."/>
            <person name="Schranz E."/>
            <person name="Heidstra R."/>
            <person name="Miyata K."/>
            <person name="Fedorova E."/>
            <person name="Kohlen W."/>
            <person name="Bisseling T."/>
            <person name="Smit S."/>
            <person name="Geurts R."/>
        </authorList>
    </citation>
    <scope>NUCLEOTIDE SEQUENCE [LARGE SCALE GENOMIC DNA]</scope>
    <source>
        <strain evidence="2">cv. WU1-14</strain>
    </source>
</reference>
<organism evidence="1 2">
    <name type="scientific">Parasponia andersonii</name>
    <name type="common">Sponia andersonii</name>
    <dbReference type="NCBI Taxonomy" id="3476"/>
    <lineage>
        <taxon>Eukaryota</taxon>
        <taxon>Viridiplantae</taxon>
        <taxon>Streptophyta</taxon>
        <taxon>Embryophyta</taxon>
        <taxon>Tracheophyta</taxon>
        <taxon>Spermatophyta</taxon>
        <taxon>Magnoliopsida</taxon>
        <taxon>eudicotyledons</taxon>
        <taxon>Gunneridae</taxon>
        <taxon>Pentapetalae</taxon>
        <taxon>rosids</taxon>
        <taxon>fabids</taxon>
        <taxon>Rosales</taxon>
        <taxon>Cannabaceae</taxon>
        <taxon>Parasponia</taxon>
    </lineage>
</organism>
<gene>
    <name evidence="1" type="ORF">PanWU01x14_287450</name>
</gene>
<dbReference type="Proteomes" id="UP000237105">
    <property type="component" value="Unassembled WGS sequence"/>
</dbReference>
<keyword evidence="2" id="KW-1185">Reference proteome</keyword>
<sequence>MTPHHGAILAAPWRQATFGQTPRCCKYRFWSLTRTRSTMALSNKHRNALFSFG</sequence>
<proteinExistence type="predicted"/>
<accession>A0A2P5AYP4</accession>
<evidence type="ECO:0000313" key="2">
    <source>
        <dbReference type="Proteomes" id="UP000237105"/>
    </source>
</evidence>
<dbReference type="AlphaFoldDB" id="A0A2P5AYP4"/>
<protein>
    <submittedName>
        <fullName evidence="1">Uncharacterized protein</fullName>
    </submittedName>
</protein>
<evidence type="ECO:0000313" key="1">
    <source>
        <dbReference type="EMBL" id="PON41682.1"/>
    </source>
</evidence>
<name>A0A2P5AYP4_PARAD</name>